<reference evidence="2" key="2">
    <citation type="submission" date="2025-08" db="UniProtKB">
        <authorList>
            <consortium name="Ensembl"/>
        </authorList>
    </citation>
    <scope>IDENTIFICATION</scope>
</reference>
<dbReference type="SUPFAM" id="SSF53098">
    <property type="entry name" value="Ribonuclease H-like"/>
    <property type="match status" value="1"/>
</dbReference>
<dbReference type="InterPro" id="IPR012337">
    <property type="entry name" value="RNaseH-like_sf"/>
</dbReference>
<reference evidence="2" key="3">
    <citation type="submission" date="2025-09" db="UniProtKB">
        <authorList>
            <consortium name="Ensembl"/>
        </authorList>
    </citation>
    <scope>IDENTIFICATION</scope>
</reference>
<dbReference type="InterPro" id="IPR008906">
    <property type="entry name" value="HATC_C_dom"/>
</dbReference>
<dbReference type="InterPro" id="IPR052958">
    <property type="entry name" value="IFN-induced_PKR_regulator"/>
</dbReference>
<protein>
    <recommendedName>
        <fullName evidence="1">HAT C-terminal dimerisation domain-containing protein</fullName>
    </recommendedName>
</protein>
<dbReference type="AlphaFoldDB" id="A0A671XJ60"/>
<name>A0A671XJ60_SPAAU</name>
<dbReference type="PANTHER" id="PTHR46289">
    <property type="entry name" value="52 KDA REPRESSOR OF THE INHIBITOR OF THE PROTEIN KINASE-LIKE PROTEIN-RELATED"/>
    <property type="match status" value="1"/>
</dbReference>
<organism evidence="2 3">
    <name type="scientific">Sparus aurata</name>
    <name type="common">Gilthead sea bream</name>
    <dbReference type="NCBI Taxonomy" id="8175"/>
    <lineage>
        <taxon>Eukaryota</taxon>
        <taxon>Metazoa</taxon>
        <taxon>Chordata</taxon>
        <taxon>Craniata</taxon>
        <taxon>Vertebrata</taxon>
        <taxon>Euteleostomi</taxon>
        <taxon>Actinopterygii</taxon>
        <taxon>Neopterygii</taxon>
        <taxon>Teleostei</taxon>
        <taxon>Neoteleostei</taxon>
        <taxon>Acanthomorphata</taxon>
        <taxon>Eupercaria</taxon>
        <taxon>Spariformes</taxon>
        <taxon>Sparidae</taxon>
        <taxon>Sparus</taxon>
    </lineage>
</organism>
<dbReference type="PANTHER" id="PTHR46289:SF17">
    <property type="entry name" value="HAT C-TERMINAL DIMERISATION DOMAIN-CONTAINING PROTEIN"/>
    <property type="match status" value="1"/>
</dbReference>
<dbReference type="GeneTree" id="ENSGT00940000166390"/>
<dbReference type="Proteomes" id="UP000472265">
    <property type="component" value="Chromosome 13"/>
</dbReference>
<keyword evidence="3" id="KW-1185">Reference proteome</keyword>
<dbReference type="Ensembl" id="ENSSAUT00010053757.1">
    <property type="protein sequence ID" value="ENSSAUP00010051133.1"/>
    <property type="gene ID" value="ENSSAUG00010021241.1"/>
</dbReference>
<dbReference type="Pfam" id="PF05699">
    <property type="entry name" value="Dimer_Tnp_hAT"/>
    <property type="match status" value="1"/>
</dbReference>
<dbReference type="OMA" id="ETHWVER"/>
<proteinExistence type="predicted"/>
<evidence type="ECO:0000259" key="1">
    <source>
        <dbReference type="Pfam" id="PF05699"/>
    </source>
</evidence>
<reference evidence="2" key="1">
    <citation type="submission" date="2021-04" db="EMBL/GenBank/DDBJ databases">
        <authorList>
            <consortium name="Wellcome Sanger Institute Data Sharing"/>
        </authorList>
    </citation>
    <scope>NUCLEOTIDE SEQUENCE [LARGE SCALE GENOMIC DNA]</scope>
</reference>
<dbReference type="InParanoid" id="A0A671XJ60"/>
<accession>A0A671XJ60</accession>
<feature type="domain" description="HAT C-terminal dimerisation" evidence="1">
    <location>
        <begin position="450"/>
        <end position="525"/>
    </location>
</feature>
<evidence type="ECO:0000313" key="2">
    <source>
        <dbReference type="Ensembl" id="ENSSAUP00010051133.1"/>
    </source>
</evidence>
<dbReference type="GO" id="GO:0046983">
    <property type="term" value="F:protein dimerization activity"/>
    <property type="evidence" value="ECO:0007669"/>
    <property type="project" value="InterPro"/>
</dbReference>
<evidence type="ECO:0000313" key="3">
    <source>
        <dbReference type="Proteomes" id="UP000472265"/>
    </source>
</evidence>
<sequence>MSKRQLSLFQPLTDWSNAKKIVSRHMSTPAHHSAQLCAGEFVDVALGKSQSIYSRLDHSHEQAVERTKHGLKAVIDLIAVCGQQNLPIRGHTDERSNFQVLLENRAKGDEKLKEYLKNAPSETLTQLLLDRLRELDLDPAHIVGQGYDGAGNVSGKVRGVQARSREQYPAAVYVHCRNHALNLAIVHSTKIPVVRNSLNTAQELVSFITASPKCLQCLLSNSSSKKRLQKFSDTRWSQHDMCLSTIIENYEDVATTLAELKMDADAKCSSTASSLSRAMETFEFIVCLIITQELLHCLTPLSNGLQNPKCDLPMAAQMATDLVTVLEKKRDDSTYGNIWGKARSLAALVEVVPLLPRIAKKQAHRSNTPAENPQEYWKRTIFLPFLDHLTTEVRDRVCLALPRLKAQYLLPDKLPLLTDSLWMEIKEEYGALMPSADTADVELNLWRPKDDTPVTRECDILQVLRLTADFYPNVLTVMKVLLTMPVSTASAERSFSCLRRLKTYLRNTMTDKRLSGLALMNIHHDIPIDSGAILQEFDVTGRRRVYFK</sequence>